<dbReference type="Proteomes" id="UP000698963">
    <property type="component" value="Unassembled WGS sequence"/>
</dbReference>
<dbReference type="InterPro" id="IPR006665">
    <property type="entry name" value="OmpA-like"/>
</dbReference>
<comment type="subcellular location">
    <subcellularLocation>
        <location evidence="1">Cell outer membrane</location>
    </subcellularLocation>
</comment>
<gene>
    <name evidence="6" type="ORF">K8W16_06560</name>
</gene>
<dbReference type="InterPro" id="IPR006664">
    <property type="entry name" value="OMP_bac"/>
</dbReference>
<feature type="domain" description="OmpA-like" evidence="5">
    <location>
        <begin position="18"/>
        <end position="130"/>
    </location>
</feature>
<protein>
    <submittedName>
        <fullName evidence="6">OmpA family protein</fullName>
    </submittedName>
</protein>
<dbReference type="CDD" id="cd07185">
    <property type="entry name" value="OmpA_C-like"/>
    <property type="match status" value="1"/>
</dbReference>
<keyword evidence="2 4" id="KW-0472">Membrane</keyword>
<evidence type="ECO:0000256" key="3">
    <source>
        <dbReference type="ARBA" id="ARBA00023237"/>
    </source>
</evidence>
<dbReference type="PANTHER" id="PTHR30329">
    <property type="entry name" value="STATOR ELEMENT OF FLAGELLAR MOTOR COMPLEX"/>
    <property type="match status" value="1"/>
</dbReference>
<accession>A0A921AWX3</accession>
<dbReference type="InterPro" id="IPR036737">
    <property type="entry name" value="OmpA-like_sf"/>
</dbReference>
<sequence length="130" mass="14192">MADQNALNQFVADVFYTGAAEEALVLHGVNFAFDSYALDAKAQGILDEAAAVLKEKNVHVTLEGWTDSIGTDAYNKVLSQNRANAVKAYLVEQGVPASKLTAIGMGKSFKYDNATEEGRYLNRRVELLFN</sequence>
<name>A0A921AWX3_9BACT</name>
<evidence type="ECO:0000259" key="5">
    <source>
        <dbReference type="PROSITE" id="PS51123"/>
    </source>
</evidence>
<dbReference type="PRINTS" id="PR01021">
    <property type="entry name" value="OMPADOMAIN"/>
</dbReference>
<evidence type="ECO:0000313" key="7">
    <source>
        <dbReference type="Proteomes" id="UP000698963"/>
    </source>
</evidence>
<proteinExistence type="predicted"/>
<dbReference type="PANTHER" id="PTHR30329:SF21">
    <property type="entry name" value="LIPOPROTEIN YIAD-RELATED"/>
    <property type="match status" value="1"/>
</dbReference>
<dbReference type="EMBL" id="DYZA01000128">
    <property type="protein sequence ID" value="HJD97288.1"/>
    <property type="molecule type" value="Genomic_DNA"/>
</dbReference>
<dbReference type="PROSITE" id="PS01068">
    <property type="entry name" value="OMPA_1"/>
    <property type="match status" value="1"/>
</dbReference>
<reference evidence="6" key="1">
    <citation type="journal article" date="2021" name="PeerJ">
        <title>Extensive microbial diversity within the chicken gut microbiome revealed by metagenomics and culture.</title>
        <authorList>
            <person name="Gilroy R."/>
            <person name="Ravi A."/>
            <person name="Getino M."/>
            <person name="Pursley I."/>
            <person name="Horton D.L."/>
            <person name="Alikhan N.F."/>
            <person name="Baker D."/>
            <person name="Gharbi K."/>
            <person name="Hall N."/>
            <person name="Watson M."/>
            <person name="Adriaenssens E.M."/>
            <person name="Foster-Nyarko E."/>
            <person name="Jarju S."/>
            <person name="Secka A."/>
            <person name="Antonio M."/>
            <person name="Oren A."/>
            <person name="Chaudhuri R.R."/>
            <person name="La Ragione R."/>
            <person name="Hildebrand F."/>
            <person name="Pallen M.J."/>
        </authorList>
    </citation>
    <scope>NUCLEOTIDE SEQUENCE</scope>
    <source>
        <strain evidence="6">ChiGjej2B2-19336</strain>
    </source>
</reference>
<dbReference type="InterPro" id="IPR050330">
    <property type="entry name" value="Bact_OuterMem_StrucFunc"/>
</dbReference>
<dbReference type="PROSITE" id="PS51123">
    <property type="entry name" value="OMPA_2"/>
    <property type="match status" value="1"/>
</dbReference>
<dbReference type="Pfam" id="PF00691">
    <property type="entry name" value="OmpA"/>
    <property type="match status" value="1"/>
</dbReference>
<keyword evidence="3" id="KW-0998">Cell outer membrane</keyword>
<reference evidence="6" key="2">
    <citation type="submission" date="2021-09" db="EMBL/GenBank/DDBJ databases">
        <authorList>
            <person name="Gilroy R."/>
        </authorList>
    </citation>
    <scope>NUCLEOTIDE SEQUENCE</scope>
    <source>
        <strain evidence="6">ChiGjej2B2-19336</strain>
    </source>
</reference>
<organism evidence="6 7">
    <name type="scientific">Mailhella massiliensis</name>
    <dbReference type="NCBI Taxonomy" id="1903261"/>
    <lineage>
        <taxon>Bacteria</taxon>
        <taxon>Pseudomonadati</taxon>
        <taxon>Thermodesulfobacteriota</taxon>
        <taxon>Desulfovibrionia</taxon>
        <taxon>Desulfovibrionales</taxon>
        <taxon>Desulfovibrionaceae</taxon>
        <taxon>Mailhella</taxon>
    </lineage>
</organism>
<evidence type="ECO:0000256" key="2">
    <source>
        <dbReference type="ARBA" id="ARBA00023136"/>
    </source>
</evidence>
<comment type="caution">
    <text evidence="6">The sequence shown here is derived from an EMBL/GenBank/DDBJ whole genome shotgun (WGS) entry which is preliminary data.</text>
</comment>
<evidence type="ECO:0000256" key="1">
    <source>
        <dbReference type="ARBA" id="ARBA00004442"/>
    </source>
</evidence>
<dbReference type="InterPro" id="IPR006690">
    <property type="entry name" value="OMPA-like_CS"/>
</dbReference>
<dbReference type="SUPFAM" id="SSF103088">
    <property type="entry name" value="OmpA-like"/>
    <property type="match status" value="1"/>
</dbReference>
<dbReference type="Gene3D" id="3.30.1330.60">
    <property type="entry name" value="OmpA-like domain"/>
    <property type="match status" value="1"/>
</dbReference>
<dbReference type="AlphaFoldDB" id="A0A921AWX3"/>
<dbReference type="GO" id="GO:0009279">
    <property type="term" value="C:cell outer membrane"/>
    <property type="evidence" value="ECO:0007669"/>
    <property type="project" value="UniProtKB-SubCell"/>
</dbReference>
<evidence type="ECO:0000256" key="4">
    <source>
        <dbReference type="PROSITE-ProRule" id="PRU00473"/>
    </source>
</evidence>
<evidence type="ECO:0000313" key="6">
    <source>
        <dbReference type="EMBL" id="HJD97288.1"/>
    </source>
</evidence>